<dbReference type="InterPro" id="IPR002575">
    <property type="entry name" value="Aminoglycoside_PTrfase"/>
</dbReference>
<organism evidence="2 3">
    <name type="scientific">Evansella vedderi</name>
    <dbReference type="NCBI Taxonomy" id="38282"/>
    <lineage>
        <taxon>Bacteria</taxon>
        <taxon>Bacillati</taxon>
        <taxon>Bacillota</taxon>
        <taxon>Bacilli</taxon>
        <taxon>Bacillales</taxon>
        <taxon>Bacillaceae</taxon>
        <taxon>Evansella</taxon>
    </lineage>
</organism>
<dbReference type="GO" id="GO:0016740">
    <property type="term" value="F:transferase activity"/>
    <property type="evidence" value="ECO:0007669"/>
    <property type="project" value="UniProtKB-KW"/>
</dbReference>
<dbReference type="InterPro" id="IPR011009">
    <property type="entry name" value="Kinase-like_dom_sf"/>
</dbReference>
<comment type="caution">
    <text evidence="2">The sequence shown here is derived from an EMBL/GenBank/DDBJ whole genome shotgun (WGS) entry which is preliminary data.</text>
</comment>
<sequence>MEKERVVGKGNTAEVVVLDEDKVAKIFHENIDVFSINEEFRKSKVIAEAGLNVPNVFHQQIINGKQAIIFEKVEGLPLHWVIENKPLTALIHIQMMSKLHVDVHRYRGLNLPSMTETLVNKIERVSELYVDERKKVIDHLLKLPVEDTLCHGDFHPRNIILSDKGPIIIDWSDATIGNRHADLARTILILTYGGFPENISTANFHIKTTLRRLISFYYLYFYKKLHKVEAQTYKDWILPVAATRLAENIPKMEKSKLISIVRSY</sequence>
<keyword evidence="2" id="KW-0808">Transferase</keyword>
<gene>
    <name evidence="2" type="ORF">J2S74_005225</name>
</gene>
<reference evidence="2 3" key="1">
    <citation type="submission" date="2023-07" db="EMBL/GenBank/DDBJ databases">
        <title>Genomic Encyclopedia of Type Strains, Phase IV (KMG-IV): sequencing the most valuable type-strain genomes for metagenomic binning, comparative biology and taxonomic classification.</title>
        <authorList>
            <person name="Goeker M."/>
        </authorList>
    </citation>
    <scope>NUCLEOTIDE SEQUENCE [LARGE SCALE GENOMIC DNA]</scope>
    <source>
        <strain evidence="2 3">DSM 9768</strain>
    </source>
</reference>
<dbReference type="PANTHER" id="PTHR21310">
    <property type="entry name" value="AMINOGLYCOSIDE PHOSPHOTRANSFERASE-RELATED-RELATED"/>
    <property type="match status" value="1"/>
</dbReference>
<dbReference type="SUPFAM" id="SSF56112">
    <property type="entry name" value="Protein kinase-like (PK-like)"/>
    <property type="match status" value="1"/>
</dbReference>
<accession>A0ABU0A2Q2</accession>
<dbReference type="InterPro" id="IPR051678">
    <property type="entry name" value="AGP_Transferase"/>
</dbReference>
<dbReference type="RefSeq" id="WP_307331996.1">
    <property type="nucleotide sequence ID" value="NZ_JAUSUG010000033.1"/>
</dbReference>
<evidence type="ECO:0000313" key="2">
    <source>
        <dbReference type="EMBL" id="MDQ0257763.1"/>
    </source>
</evidence>
<evidence type="ECO:0000313" key="3">
    <source>
        <dbReference type="Proteomes" id="UP001230005"/>
    </source>
</evidence>
<dbReference type="Gene3D" id="3.90.1200.10">
    <property type="match status" value="1"/>
</dbReference>
<proteinExistence type="predicted"/>
<dbReference type="Proteomes" id="UP001230005">
    <property type="component" value="Unassembled WGS sequence"/>
</dbReference>
<evidence type="ECO:0000259" key="1">
    <source>
        <dbReference type="Pfam" id="PF01636"/>
    </source>
</evidence>
<protein>
    <submittedName>
        <fullName evidence="2">tRNA A-37 threonylcarbamoyl transferase component Bud32</fullName>
    </submittedName>
</protein>
<dbReference type="EMBL" id="JAUSUG010000033">
    <property type="protein sequence ID" value="MDQ0257763.1"/>
    <property type="molecule type" value="Genomic_DNA"/>
</dbReference>
<name>A0ABU0A2Q2_9BACI</name>
<keyword evidence="3" id="KW-1185">Reference proteome</keyword>
<dbReference type="Pfam" id="PF01636">
    <property type="entry name" value="APH"/>
    <property type="match status" value="1"/>
</dbReference>
<feature type="domain" description="Aminoglycoside phosphotransferase" evidence="1">
    <location>
        <begin position="7"/>
        <end position="188"/>
    </location>
</feature>